<organism evidence="4 5">
    <name type="scientific">Hydrogenimonas thermophila</name>
    <dbReference type="NCBI Taxonomy" id="223786"/>
    <lineage>
        <taxon>Bacteria</taxon>
        <taxon>Pseudomonadati</taxon>
        <taxon>Campylobacterota</taxon>
        <taxon>Epsilonproteobacteria</taxon>
        <taxon>Campylobacterales</taxon>
        <taxon>Hydrogenimonadaceae</taxon>
        <taxon>Hydrogenimonas</taxon>
    </lineage>
</organism>
<dbReference type="InterPro" id="IPR022532">
    <property type="entry name" value="DUF3696"/>
</dbReference>
<gene>
    <name evidence="4" type="ORF">SAMN05216234_10117</name>
</gene>
<protein>
    <submittedName>
        <fullName evidence="4">Predicted ATPase</fullName>
    </submittedName>
</protein>
<dbReference type="PANTHER" id="PTHR43581:SF2">
    <property type="entry name" value="EXCINUCLEASE ATPASE SUBUNIT"/>
    <property type="match status" value="1"/>
</dbReference>
<evidence type="ECO:0000259" key="3">
    <source>
        <dbReference type="Pfam" id="PF13304"/>
    </source>
</evidence>
<dbReference type="AlphaFoldDB" id="A0A1I5KQU0"/>
<dbReference type="Pfam" id="PF12476">
    <property type="entry name" value="DUF3696"/>
    <property type="match status" value="1"/>
</dbReference>
<dbReference type="Pfam" id="PF13304">
    <property type="entry name" value="AAA_21"/>
    <property type="match status" value="1"/>
</dbReference>
<dbReference type="InterPro" id="IPR003959">
    <property type="entry name" value="ATPase_AAA_core"/>
</dbReference>
<evidence type="ECO:0000259" key="1">
    <source>
        <dbReference type="Pfam" id="PF12476"/>
    </source>
</evidence>
<dbReference type="STRING" id="223786.SAMN05216234_10117"/>
<name>A0A1I5KQU0_9BACT</name>
<feature type="domain" description="DUF3696" evidence="1">
    <location>
        <begin position="324"/>
        <end position="374"/>
    </location>
</feature>
<dbReference type="GO" id="GO:0016887">
    <property type="term" value="F:ATP hydrolysis activity"/>
    <property type="evidence" value="ECO:0007669"/>
    <property type="project" value="InterPro"/>
</dbReference>
<dbReference type="OrthoDB" id="5329090at2"/>
<dbReference type="PIRSF" id="PIRSF034888">
    <property type="entry name" value="P-loop_UCP034888"/>
    <property type="match status" value="1"/>
</dbReference>
<dbReference type="InterPro" id="IPR014592">
    <property type="entry name" value="P-loop_UCP034888"/>
</dbReference>
<dbReference type="Proteomes" id="UP000199227">
    <property type="component" value="Unassembled WGS sequence"/>
</dbReference>
<dbReference type="Gene3D" id="3.40.50.300">
    <property type="entry name" value="P-loop containing nucleotide triphosphate hydrolases"/>
    <property type="match status" value="1"/>
</dbReference>
<reference evidence="4 5" key="1">
    <citation type="submission" date="2016-10" db="EMBL/GenBank/DDBJ databases">
        <authorList>
            <person name="de Groot N.N."/>
        </authorList>
    </citation>
    <scope>NUCLEOTIDE SEQUENCE [LARGE SCALE GENOMIC DNA]</scope>
    <source>
        <strain evidence="4 5">EP1-55-1</strain>
    </source>
</reference>
<evidence type="ECO:0000259" key="2">
    <source>
        <dbReference type="Pfam" id="PF13175"/>
    </source>
</evidence>
<keyword evidence="5" id="KW-1185">Reference proteome</keyword>
<dbReference type="SUPFAM" id="SSF52540">
    <property type="entry name" value="P-loop containing nucleoside triphosphate hydrolases"/>
    <property type="match status" value="1"/>
</dbReference>
<dbReference type="Pfam" id="PF13175">
    <property type="entry name" value="AAA_15"/>
    <property type="match status" value="1"/>
</dbReference>
<dbReference type="InterPro" id="IPR051396">
    <property type="entry name" value="Bact_Antivir_Def_Nuclease"/>
</dbReference>
<feature type="domain" description="Endonuclease GajA/Old nuclease/RecF-like AAA" evidence="2">
    <location>
        <begin position="1"/>
        <end position="193"/>
    </location>
</feature>
<feature type="domain" description="ATPase AAA-type core" evidence="3">
    <location>
        <begin position="239"/>
        <end position="313"/>
    </location>
</feature>
<accession>A0A1I5KQU0</accession>
<dbReference type="InterPro" id="IPR041685">
    <property type="entry name" value="AAA_GajA/Old/RecF-like"/>
</dbReference>
<dbReference type="EMBL" id="FOXB01000001">
    <property type="protein sequence ID" value="SFO86801.1"/>
    <property type="molecule type" value="Genomic_DNA"/>
</dbReference>
<dbReference type="RefSeq" id="WP_092909663.1">
    <property type="nucleotide sequence ID" value="NZ_FOXB01000001.1"/>
</dbReference>
<dbReference type="InterPro" id="IPR027417">
    <property type="entry name" value="P-loop_NTPase"/>
</dbReference>
<proteinExistence type="predicted"/>
<dbReference type="GO" id="GO:0005524">
    <property type="term" value="F:ATP binding"/>
    <property type="evidence" value="ECO:0007669"/>
    <property type="project" value="InterPro"/>
</dbReference>
<sequence length="375" mass="43019">MKKITLKNFKCFEHQEVEFKNLTVLSGINGSGKSTIIHSLLLLLQSNQPYYSLVLNGYYLEAGVAKNILYHNAKEDIISFLLEFDKGSVEFSYMVDEANERIIFKNKDIKNTSNDKHLVTSQEEFIMRRYYIENFVSKVIDFISADRYGPRLQYPVSNMSKKVGKFGEFTPYVINEYKDEIIKNKNIYFNKEIKNSSLLSEINHWLSYILDGARINTKTLEEVNISLLEITNYPSSILDFTSPVHMPYGASYILPIIVSCLMASFVNKSIVIIENPESHLHPSAQSKLGEFFAICANAGIQIILETHSDHIINGIRKAVKKGIISNNDVLFNFFSKGDNLGEHKLHKIEINKDAQLSHWPKGFFDQYENDLMDLL</sequence>
<dbReference type="PANTHER" id="PTHR43581">
    <property type="entry name" value="ATP/GTP PHOSPHATASE"/>
    <property type="match status" value="1"/>
</dbReference>
<evidence type="ECO:0000313" key="4">
    <source>
        <dbReference type="EMBL" id="SFO86801.1"/>
    </source>
</evidence>
<evidence type="ECO:0000313" key="5">
    <source>
        <dbReference type="Proteomes" id="UP000199227"/>
    </source>
</evidence>